<dbReference type="AlphaFoldDB" id="T1FMY8"/>
<reference evidence="10 12" key="2">
    <citation type="journal article" date="2013" name="Nature">
        <title>Insights into bilaterian evolution from three spiralian genomes.</title>
        <authorList>
            <person name="Simakov O."/>
            <person name="Marletaz F."/>
            <person name="Cho S.J."/>
            <person name="Edsinger-Gonzales E."/>
            <person name="Havlak P."/>
            <person name="Hellsten U."/>
            <person name="Kuo D.H."/>
            <person name="Larsson T."/>
            <person name="Lv J."/>
            <person name="Arendt D."/>
            <person name="Savage R."/>
            <person name="Osoegawa K."/>
            <person name="de Jong P."/>
            <person name="Grimwood J."/>
            <person name="Chapman J.A."/>
            <person name="Shapiro H."/>
            <person name="Aerts A."/>
            <person name="Otillar R.P."/>
            <person name="Terry A.Y."/>
            <person name="Boore J.L."/>
            <person name="Grigoriev I.V."/>
            <person name="Lindberg D.R."/>
            <person name="Seaver E.C."/>
            <person name="Weisblat D.A."/>
            <person name="Putnam N.H."/>
            <person name="Rokhsar D.S."/>
        </authorList>
    </citation>
    <scope>NUCLEOTIDE SEQUENCE</scope>
</reference>
<dbReference type="FunCoup" id="T1FMY8">
    <property type="interactions" value="607"/>
</dbReference>
<feature type="domain" description="Deacetylase sirtuin-type" evidence="9">
    <location>
        <begin position="27"/>
        <end position="275"/>
    </location>
</feature>
<sequence>MSVNYASGLSPYEHKGKCGMKEIFDEPEILEKACDQLAEMIRNSRNLVVITGAGVSTSAGIPDFRGPKGVWTLEERGETPKLDVTFETARPTLTHMALVALEKKNILKHLVSQNVDGLHMRSGFPMNKLSELHGNMFLEQCDLCKNKYIRSSVVPTMAKKITGSKCRVQKHKGFCRGNMRDTILDWEDELPVNELNISEEFCRNSDLCLCLGTSLQIMPCGNMPLLTKKNGGRVALVNLQKTRIDNKCDLKIWAFVDDVMRRVCERLDVKILTWTEPVINTKSTHSIQQPLDHNFSSKSDDDTADNNDHTKGNKRNYKKKHNSLDSKFLIDECYSNARNGNDDSNLSDSKIADTKDFAVVNNMKRKFDS</sequence>
<dbReference type="Pfam" id="PF02146">
    <property type="entry name" value="SIR2"/>
    <property type="match status" value="1"/>
</dbReference>
<evidence type="ECO:0000256" key="6">
    <source>
        <dbReference type="ARBA" id="ARBA00038170"/>
    </source>
</evidence>
<dbReference type="GO" id="GO:0005634">
    <property type="term" value="C:nucleus"/>
    <property type="evidence" value="ECO:0000318"/>
    <property type="project" value="GO_Central"/>
</dbReference>
<evidence type="ECO:0000313" key="10">
    <source>
        <dbReference type="EMBL" id="ESO05059.1"/>
    </source>
</evidence>
<feature type="binding site" evidence="7">
    <location>
        <position position="144"/>
    </location>
    <ligand>
        <name>Zn(2+)</name>
        <dbReference type="ChEBI" id="CHEBI:29105"/>
    </ligand>
</feature>
<dbReference type="GO" id="GO:0003714">
    <property type="term" value="F:transcription corepressor activity"/>
    <property type="evidence" value="ECO:0000318"/>
    <property type="project" value="GO_Central"/>
</dbReference>
<dbReference type="InterPro" id="IPR050134">
    <property type="entry name" value="NAD-dep_sirtuin_deacylases"/>
</dbReference>
<dbReference type="EnsemblMetazoa" id="HelroT185545">
    <property type="protein sequence ID" value="HelroP185545"/>
    <property type="gene ID" value="HelroG185545"/>
</dbReference>
<reference evidence="11" key="3">
    <citation type="submission" date="2015-06" db="UniProtKB">
        <authorList>
            <consortium name="EnsemblMetazoa"/>
        </authorList>
    </citation>
    <scope>IDENTIFICATION</scope>
</reference>
<evidence type="ECO:0000256" key="3">
    <source>
        <dbReference type="ARBA" id="ARBA00022723"/>
    </source>
</evidence>
<feature type="compositionally biased region" description="Polar residues" evidence="8">
    <location>
        <begin position="285"/>
        <end position="297"/>
    </location>
</feature>
<dbReference type="PANTHER" id="PTHR11085:SF12">
    <property type="entry name" value="NAD-DEPENDENT PROTEIN DEACYLASE SIRTUIN-6"/>
    <property type="match status" value="1"/>
</dbReference>
<dbReference type="CTD" id="20210187"/>
<name>T1FMY8_HELRO</name>
<comment type="similarity">
    <text evidence="6">Belongs to the sirtuin family. Class IV subfamily.</text>
</comment>
<keyword evidence="2" id="KW-0808">Transferase</keyword>
<evidence type="ECO:0000256" key="7">
    <source>
        <dbReference type="PROSITE-ProRule" id="PRU00236"/>
    </source>
</evidence>
<dbReference type="PROSITE" id="PS50305">
    <property type="entry name" value="SIRTUIN"/>
    <property type="match status" value="1"/>
</dbReference>
<protein>
    <recommendedName>
        <fullName evidence="1">protein acetyllysine N-acetyltransferase</fullName>
        <ecNumber evidence="1">2.3.1.286</ecNumber>
    </recommendedName>
</protein>
<feature type="compositionally biased region" description="Basic and acidic residues" evidence="8">
    <location>
        <begin position="298"/>
        <end position="311"/>
    </location>
</feature>
<dbReference type="STRING" id="6412.T1FMY8"/>
<dbReference type="HOGENOM" id="CLU_023643_6_0_1"/>
<dbReference type="EMBL" id="AMQM01004032">
    <property type="status" value="NOT_ANNOTATED_CDS"/>
    <property type="molecule type" value="Genomic_DNA"/>
</dbReference>
<keyword evidence="3 7" id="KW-0479">Metal-binding</keyword>
<dbReference type="eggNOG" id="KOG1905">
    <property type="taxonomic scope" value="Eukaryota"/>
</dbReference>
<keyword evidence="5" id="KW-0520">NAD</keyword>
<feature type="binding site" evidence="7">
    <location>
        <position position="175"/>
    </location>
    <ligand>
        <name>Zn(2+)</name>
        <dbReference type="ChEBI" id="CHEBI:29105"/>
    </ligand>
</feature>
<dbReference type="GeneID" id="20210187"/>
<feature type="binding site" evidence="7">
    <location>
        <position position="141"/>
    </location>
    <ligand>
        <name>Zn(2+)</name>
        <dbReference type="ChEBI" id="CHEBI:29105"/>
    </ligand>
</feature>
<dbReference type="GO" id="GO:0000122">
    <property type="term" value="P:negative regulation of transcription by RNA polymerase II"/>
    <property type="evidence" value="ECO:0000318"/>
    <property type="project" value="GO_Central"/>
</dbReference>
<feature type="binding site" evidence="7">
    <location>
        <position position="166"/>
    </location>
    <ligand>
        <name>Zn(2+)</name>
        <dbReference type="ChEBI" id="CHEBI:29105"/>
    </ligand>
</feature>
<dbReference type="EMBL" id="KB096411">
    <property type="protein sequence ID" value="ESO05059.1"/>
    <property type="molecule type" value="Genomic_DNA"/>
</dbReference>
<evidence type="ECO:0000256" key="5">
    <source>
        <dbReference type="ARBA" id="ARBA00023027"/>
    </source>
</evidence>
<dbReference type="InParanoid" id="T1FMY8"/>
<dbReference type="FunFam" id="2.20.28.200:FF:000001">
    <property type="entry name" value="NAD-dependent protein deacetylase sirtuin-6"/>
    <property type="match status" value="1"/>
</dbReference>
<evidence type="ECO:0000256" key="1">
    <source>
        <dbReference type="ARBA" id="ARBA00012928"/>
    </source>
</evidence>
<feature type="region of interest" description="Disordered" evidence="8">
    <location>
        <begin position="285"/>
        <end position="318"/>
    </location>
</feature>
<feature type="active site" description="Proton acceptor" evidence="7">
    <location>
        <position position="133"/>
    </location>
</feature>
<evidence type="ECO:0000259" key="9">
    <source>
        <dbReference type="PROSITE" id="PS50305"/>
    </source>
</evidence>
<dbReference type="SUPFAM" id="SSF52467">
    <property type="entry name" value="DHS-like NAD/FAD-binding domain"/>
    <property type="match status" value="1"/>
</dbReference>
<dbReference type="EC" id="2.3.1.286" evidence="1"/>
<evidence type="ECO:0000256" key="2">
    <source>
        <dbReference type="ARBA" id="ARBA00022679"/>
    </source>
</evidence>
<dbReference type="KEGG" id="hro:HELRODRAFT_185545"/>
<dbReference type="Gene3D" id="2.20.28.200">
    <property type="match status" value="1"/>
</dbReference>
<gene>
    <name evidence="11" type="primary">20210187</name>
    <name evidence="10" type="ORF">HELRODRAFT_185545</name>
</gene>
<dbReference type="InterPro" id="IPR003000">
    <property type="entry name" value="Sirtuin"/>
</dbReference>
<evidence type="ECO:0000256" key="4">
    <source>
        <dbReference type="ARBA" id="ARBA00022833"/>
    </source>
</evidence>
<evidence type="ECO:0000313" key="12">
    <source>
        <dbReference type="Proteomes" id="UP000015101"/>
    </source>
</evidence>
<dbReference type="FunFam" id="3.40.50.1220:FF:000038">
    <property type="entry name" value="NAD-dependent protein deacetylase sirtuin-6 isoform X2"/>
    <property type="match status" value="1"/>
</dbReference>
<dbReference type="InterPro" id="IPR029035">
    <property type="entry name" value="DHS-like_NAD/FAD-binding_dom"/>
</dbReference>
<accession>T1FMY8</accession>
<keyword evidence="4 7" id="KW-0862">Zinc</keyword>
<dbReference type="InterPro" id="IPR026590">
    <property type="entry name" value="Ssirtuin_cat_dom"/>
</dbReference>
<dbReference type="GO" id="GO:0070403">
    <property type="term" value="F:NAD+ binding"/>
    <property type="evidence" value="ECO:0007669"/>
    <property type="project" value="InterPro"/>
</dbReference>
<dbReference type="Gene3D" id="3.40.50.1220">
    <property type="entry name" value="TPP-binding domain"/>
    <property type="match status" value="1"/>
</dbReference>
<dbReference type="GO" id="GO:0046872">
    <property type="term" value="F:metal ion binding"/>
    <property type="evidence" value="ECO:0007669"/>
    <property type="project" value="UniProtKB-KW"/>
</dbReference>
<proteinExistence type="inferred from homology"/>
<dbReference type="RefSeq" id="XP_009016992.1">
    <property type="nucleotide sequence ID" value="XM_009018744.1"/>
</dbReference>
<evidence type="ECO:0000256" key="8">
    <source>
        <dbReference type="SAM" id="MobiDB-lite"/>
    </source>
</evidence>
<evidence type="ECO:0000313" key="11">
    <source>
        <dbReference type="EnsemblMetazoa" id="HelroP185545"/>
    </source>
</evidence>
<dbReference type="Proteomes" id="UP000015101">
    <property type="component" value="Unassembled WGS sequence"/>
</dbReference>
<reference evidence="12" key="1">
    <citation type="submission" date="2012-12" db="EMBL/GenBank/DDBJ databases">
        <authorList>
            <person name="Hellsten U."/>
            <person name="Grimwood J."/>
            <person name="Chapman J.A."/>
            <person name="Shapiro H."/>
            <person name="Aerts A."/>
            <person name="Otillar R.P."/>
            <person name="Terry A.Y."/>
            <person name="Boore J.L."/>
            <person name="Simakov O."/>
            <person name="Marletaz F."/>
            <person name="Cho S.-J."/>
            <person name="Edsinger-Gonzales E."/>
            <person name="Havlak P."/>
            <person name="Kuo D.-H."/>
            <person name="Larsson T."/>
            <person name="Lv J."/>
            <person name="Arendt D."/>
            <person name="Savage R."/>
            <person name="Osoegawa K."/>
            <person name="de Jong P."/>
            <person name="Lindberg D.R."/>
            <person name="Seaver E.C."/>
            <person name="Weisblat D.A."/>
            <person name="Putnam N.H."/>
            <person name="Grigoriev I.V."/>
            <person name="Rokhsar D.S."/>
        </authorList>
    </citation>
    <scope>NUCLEOTIDE SEQUENCE</scope>
</reference>
<dbReference type="OrthoDB" id="2919105at2759"/>
<organism evidence="11 12">
    <name type="scientific">Helobdella robusta</name>
    <name type="common">Californian leech</name>
    <dbReference type="NCBI Taxonomy" id="6412"/>
    <lineage>
        <taxon>Eukaryota</taxon>
        <taxon>Metazoa</taxon>
        <taxon>Spiralia</taxon>
        <taxon>Lophotrochozoa</taxon>
        <taxon>Annelida</taxon>
        <taxon>Clitellata</taxon>
        <taxon>Hirudinea</taxon>
        <taxon>Rhynchobdellida</taxon>
        <taxon>Glossiphoniidae</taxon>
        <taxon>Helobdella</taxon>
    </lineage>
</organism>
<dbReference type="OMA" id="EQCKKCR"/>
<keyword evidence="12" id="KW-1185">Reference proteome</keyword>
<dbReference type="PANTHER" id="PTHR11085">
    <property type="entry name" value="NAD-DEPENDENT PROTEIN DEACYLASE SIRTUIN-5, MITOCHONDRIAL-RELATED"/>
    <property type="match status" value="1"/>
</dbReference>
<dbReference type="GO" id="GO:0046969">
    <property type="term" value="F:histone H3K9 deacetylase activity, NAD-dependent"/>
    <property type="evidence" value="ECO:0000318"/>
    <property type="project" value="GO_Central"/>
</dbReference>